<sequence length="372" mass="42427">MSKFEYVRNTWYPVGFSHEFKAGDLQGLKVADKPIVIWRTAEGEVVAFDDRCCHKRFPLSESKLLDDGRLECAYHGLCYDSSGKCVEIPSQPDKAIPPQARLHTVPIKEQDGVVWLWPGDVEQASTLNPPRTPELTDTSCVTAVSPERIEAPANYLLLIENLLDISHFYPLHDGNIGDKANSLIPVELDEGVSEGYEYIKTIRRVDGYEQPPFLREWFLYDVVERLHTHAMISPGMCRVKMHVAPSGQLGTEAERGYTLLHLFYPVDARNLVWRWTCTTKKEHRPLSDPDTPTALKVAEMFPSVVAQDQWALERQQNMFDYPDDDYSEVFLKSDKALRRARQILMGLQRQERAAAEQRTQKVQVIPVSAAQQ</sequence>
<dbReference type="Proteomes" id="UP000004277">
    <property type="component" value="Unassembled WGS sequence"/>
</dbReference>
<dbReference type="EMBL" id="AKCV02000011">
    <property type="protein sequence ID" value="TMS59215.1"/>
    <property type="molecule type" value="Genomic_DNA"/>
</dbReference>
<evidence type="ECO:0000313" key="2">
    <source>
        <dbReference type="Proteomes" id="UP000004277"/>
    </source>
</evidence>
<gene>
    <name evidence="1" type="ORF">MW7_003280</name>
</gene>
<keyword evidence="2" id="KW-1185">Reference proteome</keyword>
<reference evidence="1" key="1">
    <citation type="submission" date="2019-05" db="EMBL/GenBank/DDBJ databases">
        <title>Revised genome assembly of Burkholderiaceae (previously Ralstonia) sp. PBA.</title>
        <authorList>
            <person name="Gan H.M."/>
        </authorList>
    </citation>
    <scope>NUCLEOTIDE SEQUENCE</scope>
    <source>
        <strain evidence="1">PBA</strain>
    </source>
</reference>
<name>A0ACD3SSH0_9BURK</name>
<protein>
    <submittedName>
        <fullName evidence="1">Rieske 2Fe-2S domain-containing protein</fullName>
    </submittedName>
</protein>
<organism evidence="1 2">
    <name type="scientific">Imbroritus primus</name>
    <dbReference type="NCBI Taxonomy" id="3058603"/>
    <lineage>
        <taxon>Bacteria</taxon>
        <taxon>Pseudomonadati</taxon>
        <taxon>Pseudomonadota</taxon>
        <taxon>Betaproteobacteria</taxon>
        <taxon>Burkholderiales</taxon>
        <taxon>Burkholderiaceae</taxon>
        <taxon>Imbroritus</taxon>
    </lineage>
</organism>
<evidence type="ECO:0000313" key="1">
    <source>
        <dbReference type="EMBL" id="TMS59215.1"/>
    </source>
</evidence>
<accession>A0ACD3SSH0</accession>
<comment type="caution">
    <text evidence="1">The sequence shown here is derived from an EMBL/GenBank/DDBJ whole genome shotgun (WGS) entry which is preliminary data.</text>
</comment>
<proteinExistence type="predicted"/>